<evidence type="ECO:0000256" key="6">
    <source>
        <dbReference type="PROSITE-ProRule" id="PRU00221"/>
    </source>
</evidence>
<accession>A0A2H3JCM3</accession>
<dbReference type="Proteomes" id="UP000218811">
    <property type="component" value="Unassembled WGS sequence"/>
</dbReference>
<evidence type="ECO:0000256" key="1">
    <source>
        <dbReference type="ARBA" id="ARBA00008075"/>
    </source>
</evidence>
<evidence type="ECO:0000313" key="9">
    <source>
        <dbReference type="Proteomes" id="UP000218811"/>
    </source>
</evidence>
<dbReference type="OrthoDB" id="7318948at2759"/>
<evidence type="ECO:0000256" key="3">
    <source>
        <dbReference type="ARBA" id="ARBA00022737"/>
    </source>
</evidence>
<dbReference type="InterPro" id="IPR036322">
    <property type="entry name" value="WD40_repeat_dom_sf"/>
</dbReference>
<feature type="non-terminal residue" evidence="8">
    <location>
        <position position="488"/>
    </location>
</feature>
<keyword evidence="2 6" id="KW-0853">WD repeat</keyword>
<dbReference type="InterPro" id="IPR015943">
    <property type="entry name" value="WD40/YVTN_repeat-like_dom_sf"/>
</dbReference>
<comment type="similarity">
    <text evidence="1">Belongs to the WD repeat ESC family.</text>
</comment>
<gene>
    <name evidence="8" type="ORF">WOLCODRAFT_141761</name>
</gene>
<proteinExistence type="inferred from homology"/>
<keyword evidence="9" id="KW-1185">Reference proteome</keyword>
<dbReference type="EMBL" id="KB467831">
    <property type="protein sequence ID" value="PCH33707.1"/>
    <property type="molecule type" value="Genomic_DNA"/>
</dbReference>
<dbReference type="OMA" id="KIWRIPP"/>
<sequence>MDTDEDTRIPLAWTRSSTDSSPFILARVHRPQEPNAHPFHCTAVFPWSEDSIADLWDGAVTDEEIISQWQRTVRKHKGAVAVGSTGKSFLFPKLCGGRPYMLKLPEPSWEVHCVAWALSSTAPIKPLLVVAASSILVIFDVETRQIVGQLRGHGGPITSIAVHPVHPYLLCTTARDFTTRIYDLTLRPAQMPNNPHWLPSTRRSLASPAFGLQSTESEGQGIGRCVAVLVGGRSGGHRGAVFAAAFHRTEPLIATAGMDRAVKIWRIPPYDGISMAREDKPFFSTNLIHKARVLSIAWLSHDILISHSAPALMYRGDMKGFYEESGTVAVWQWLALNRFFPPGRPAGAPTPKVMRGCVTDYTQSELFKVIAEYHLPPGNPKAATSISLRQAHDPLLLVPAGRAVRVFSIARFAVRDRPPFPPDENAVVAALATRLRDANLGGDDDDDGDREDGEYAARGSENLYGEDDEQDAEEDEDEDEDEEMPPPA</sequence>
<evidence type="ECO:0000256" key="2">
    <source>
        <dbReference type="ARBA" id="ARBA00022574"/>
    </source>
</evidence>
<keyword evidence="3" id="KW-0677">Repeat</keyword>
<name>A0A2H3JCM3_WOLCO</name>
<dbReference type="PANTHER" id="PTHR10253">
    <property type="entry name" value="POLYCOMB PROTEIN"/>
    <property type="match status" value="1"/>
</dbReference>
<dbReference type="Gene3D" id="2.130.10.10">
    <property type="entry name" value="YVTN repeat-like/Quinoprotein amine dehydrogenase"/>
    <property type="match status" value="1"/>
</dbReference>
<organism evidence="8 9">
    <name type="scientific">Wolfiporia cocos (strain MD-104)</name>
    <name type="common">Brown rot fungus</name>
    <dbReference type="NCBI Taxonomy" id="742152"/>
    <lineage>
        <taxon>Eukaryota</taxon>
        <taxon>Fungi</taxon>
        <taxon>Dikarya</taxon>
        <taxon>Basidiomycota</taxon>
        <taxon>Agaricomycotina</taxon>
        <taxon>Agaricomycetes</taxon>
        <taxon>Polyporales</taxon>
        <taxon>Phaeolaceae</taxon>
        <taxon>Wolfiporia</taxon>
    </lineage>
</organism>
<protein>
    <submittedName>
        <fullName evidence="8">WD40 repeat-like protein</fullName>
    </submittedName>
</protein>
<dbReference type="AlphaFoldDB" id="A0A2H3JCM3"/>
<feature type="repeat" description="WD" evidence="6">
    <location>
        <begin position="234"/>
        <end position="267"/>
    </location>
</feature>
<dbReference type="InterPro" id="IPR001680">
    <property type="entry name" value="WD40_rpt"/>
</dbReference>
<dbReference type="InterPro" id="IPR051243">
    <property type="entry name" value="PcG_WD-repeat"/>
</dbReference>
<keyword evidence="4" id="KW-0805">Transcription regulation</keyword>
<feature type="compositionally biased region" description="Acidic residues" evidence="7">
    <location>
        <begin position="464"/>
        <end position="488"/>
    </location>
</feature>
<keyword evidence="5" id="KW-0804">Transcription</keyword>
<dbReference type="SMART" id="SM00320">
    <property type="entry name" value="WD40"/>
    <property type="match status" value="2"/>
</dbReference>
<reference evidence="8 9" key="1">
    <citation type="journal article" date="2012" name="Science">
        <title>The Paleozoic origin of enzymatic lignin decomposition reconstructed from 31 fungal genomes.</title>
        <authorList>
            <person name="Floudas D."/>
            <person name="Binder M."/>
            <person name="Riley R."/>
            <person name="Barry K."/>
            <person name="Blanchette R.A."/>
            <person name="Henrissat B."/>
            <person name="Martinez A.T."/>
            <person name="Otillar R."/>
            <person name="Spatafora J.W."/>
            <person name="Yadav J.S."/>
            <person name="Aerts A."/>
            <person name="Benoit I."/>
            <person name="Boyd A."/>
            <person name="Carlson A."/>
            <person name="Copeland A."/>
            <person name="Coutinho P.M."/>
            <person name="de Vries R.P."/>
            <person name="Ferreira P."/>
            <person name="Findley K."/>
            <person name="Foster B."/>
            <person name="Gaskell J."/>
            <person name="Glotzer D."/>
            <person name="Gorecki P."/>
            <person name="Heitman J."/>
            <person name="Hesse C."/>
            <person name="Hori C."/>
            <person name="Igarashi K."/>
            <person name="Jurgens J.A."/>
            <person name="Kallen N."/>
            <person name="Kersten P."/>
            <person name="Kohler A."/>
            <person name="Kuees U."/>
            <person name="Kumar T.K.A."/>
            <person name="Kuo A."/>
            <person name="LaButti K."/>
            <person name="Larrondo L.F."/>
            <person name="Lindquist E."/>
            <person name="Ling A."/>
            <person name="Lombard V."/>
            <person name="Lucas S."/>
            <person name="Lundell T."/>
            <person name="Martin R."/>
            <person name="McLaughlin D.J."/>
            <person name="Morgenstern I."/>
            <person name="Morin E."/>
            <person name="Murat C."/>
            <person name="Nagy L.G."/>
            <person name="Nolan M."/>
            <person name="Ohm R.A."/>
            <person name="Patyshakuliyeva A."/>
            <person name="Rokas A."/>
            <person name="Ruiz-Duenas F.J."/>
            <person name="Sabat G."/>
            <person name="Salamov A."/>
            <person name="Samejima M."/>
            <person name="Schmutz J."/>
            <person name="Slot J.C."/>
            <person name="St John F."/>
            <person name="Stenlid J."/>
            <person name="Sun H."/>
            <person name="Sun S."/>
            <person name="Syed K."/>
            <person name="Tsang A."/>
            <person name="Wiebenga A."/>
            <person name="Young D."/>
            <person name="Pisabarro A."/>
            <person name="Eastwood D.C."/>
            <person name="Martin F."/>
            <person name="Cullen D."/>
            <person name="Grigoriev I.V."/>
            <person name="Hibbett D.S."/>
        </authorList>
    </citation>
    <scope>NUCLEOTIDE SEQUENCE [LARGE SCALE GENOMIC DNA]</scope>
    <source>
        <strain evidence="8 9">MD-104</strain>
    </source>
</reference>
<dbReference type="STRING" id="742152.A0A2H3JCM3"/>
<feature type="region of interest" description="Disordered" evidence="7">
    <location>
        <begin position="438"/>
        <end position="488"/>
    </location>
</feature>
<evidence type="ECO:0000313" key="8">
    <source>
        <dbReference type="EMBL" id="PCH33707.1"/>
    </source>
</evidence>
<evidence type="ECO:0000256" key="4">
    <source>
        <dbReference type="ARBA" id="ARBA00023015"/>
    </source>
</evidence>
<dbReference type="Pfam" id="PF00400">
    <property type="entry name" value="WD40"/>
    <property type="match status" value="2"/>
</dbReference>
<dbReference type="PROSITE" id="PS50082">
    <property type="entry name" value="WD_REPEATS_2"/>
    <property type="match status" value="1"/>
</dbReference>
<evidence type="ECO:0000256" key="5">
    <source>
        <dbReference type="ARBA" id="ARBA00023163"/>
    </source>
</evidence>
<feature type="compositionally biased region" description="Acidic residues" evidence="7">
    <location>
        <begin position="442"/>
        <end position="454"/>
    </location>
</feature>
<dbReference type="SUPFAM" id="SSF50978">
    <property type="entry name" value="WD40 repeat-like"/>
    <property type="match status" value="1"/>
</dbReference>
<evidence type="ECO:0000256" key="7">
    <source>
        <dbReference type="SAM" id="MobiDB-lite"/>
    </source>
</evidence>
<dbReference type="PROSITE" id="PS50294">
    <property type="entry name" value="WD_REPEATS_REGION"/>
    <property type="match status" value="1"/>
</dbReference>